<proteinExistence type="predicted"/>
<dbReference type="HOGENOM" id="CLU_689826_0_0_1"/>
<protein>
    <submittedName>
        <fullName evidence="1">Uncharacterized protein</fullName>
    </submittedName>
</protein>
<dbReference type="Proteomes" id="UP000009168">
    <property type="component" value="Unassembled WGS sequence"/>
</dbReference>
<organism evidence="1 2">
    <name type="scientific">Tetrahymena thermophila (strain SB210)</name>
    <dbReference type="NCBI Taxonomy" id="312017"/>
    <lineage>
        <taxon>Eukaryota</taxon>
        <taxon>Sar</taxon>
        <taxon>Alveolata</taxon>
        <taxon>Ciliophora</taxon>
        <taxon>Intramacronucleata</taxon>
        <taxon>Oligohymenophorea</taxon>
        <taxon>Hymenostomatida</taxon>
        <taxon>Tetrahymenina</taxon>
        <taxon>Tetrahymenidae</taxon>
        <taxon>Tetrahymena</taxon>
    </lineage>
</organism>
<accession>Q239K1</accession>
<reference evidence="2" key="1">
    <citation type="journal article" date="2006" name="PLoS Biol.">
        <title>Macronuclear genome sequence of the ciliate Tetrahymena thermophila, a model eukaryote.</title>
        <authorList>
            <person name="Eisen J.A."/>
            <person name="Coyne R.S."/>
            <person name="Wu M."/>
            <person name="Wu D."/>
            <person name="Thiagarajan M."/>
            <person name="Wortman J.R."/>
            <person name="Badger J.H."/>
            <person name="Ren Q."/>
            <person name="Amedeo P."/>
            <person name="Jones K.M."/>
            <person name="Tallon L.J."/>
            <person name="Delcher A.L."/>
            <person name="Salzberg S.L."/>
            <person name="Silva J.C."/>
            <person name="Haas B.J."/>
            <person name="Majoros W.H."/>
            <person name="Farzad M."/>
            <person name="Carlton J.M."/>
            <person name="Smith R.K. Jr."/>
            <person name="Garg J."/>
            <person name="Pearlman R.E."/>
            <person name="Karrer K.M."/>
            <person name="Sun L."/>
            <person name="Manning G."/>
            <person name="Elde N.C."/>
            <person name="Turkewitz A.P."/>
            <person name="Asai D.J."/>
            <person name="Wilkes D.E."/>
            <person name="Wang Y."/>
            <person name="Cai H."/>
            <person name="Collins K."/>
            <person name="Stewart B.A."/>
            <person name="Lee S.R."/>
            <person name="Wilamowska K."/>
            <person name="Weinberg Z."/>
            <person name="Ruzzo W.L."/>
            <person name="Wloga D."/>
            <person name="Gaertig J."/>
            <person name="Frankel J."/>
            <person name="Tsao C.-C."/>
            <person name="Gorovsky M.A."/>
            <person name="Keeling P.J."/>
            <person name="Waller R.F."/>
            <person name="Patron N.J."/>
            <person name="Cherry J.M."/>
            <person name="Stover N.A."/>
            <person name="Krieger C.J."/>
            <person name="del Toro C."/>
            <person name="Ryder H.F."/>
            <person name="Williamson S.C."/>
            <person name="Barbeau R.A."/>
            <person name="Hamilton E.P."/>
            <person name="Orias E."/>
        </authorList>
    </citation>
    <scope>NUCLEOTIDE SEQUENCE [LARGE SCALE GENOMIC DNA]</scope>
    <source>
        <strain evidence="2">SB210</strain>
    </source>
</reference>
<keyword evidence="2" id="KW-1185">Reference proteome</keyword>
<name>Q239K1_TETTS</name>
<dbReference type="RefSeq" id="XP_001013434.1">
    <property type="nucleotide sequence ID" value="XM_001013434.1"/>
</dbReference>
<evidence type="ECO:0000313" key="2">
    <source>
        <dbReference type="Proteomes" id="UP000009168"/>
    </source>
</evidence>
<dbReference type="EMBL" id="GG662731">
    <property type="protein sequence ID" value="EAR93189.1"/>
    <property type="molecule type" value="Genomic_DNA"/>
</dbReference>
<dbReference type="AlphaFoldDB" id="Q239K1"/>
<dbReference type="KEGG" id="tet:TTHERM_01227690"/>
<dbReference type="InParanoid" id="Q239K1"/>
<evidence type="ECO:0000313" key="1">
    <source>
        <dbReference type="EMBL" id="EAR93189.1"/>
    </source>
</evidence>
<sequence>MEEDDEDNNEADLSILPMARIAASPSNLNQNFNNNININQQNKSYNCNIPQLSIKKESFDLALNTFNIEEGEENTAQEAYQQEIPVRNKKTSISIKVIQKQARSQLFSMINRHLLKEILFADTLGLVNPSPSRYRPCSGESIHLEEHEIASVRAFTKANKSYLSGLRRIFKLEYVPLASYENRKLPQWLDYRSKQDLFLLKGCPTIEDQSEILLRFYNQKQFILKQFLIKIEYKREYTQLNRIDLQKQLNSSQNYTQNQLRCGNTKYYSEINQDQHSVVCTPIQLKSILNSNQNFFQGNQKSTFQATTFNQNEKNLGESQSYADNEIISMEGEDIQENTLKEYNLKSNYQIQSQEIILGQKNAPRTNQDQQLECQDNKINKYNFNVLNIKQNSQNEEQNE</sequence>
<dbReference type="GeneID" id="7842465"/>
<gene>
    <name evidence="1" type="ORF">TTHERM_01227690</name>
</gene>